<accession>A0A5B7HDI0</accession>
<proteinExistence type="predicted"/>
<protein>
    <submittedName>
        <fullName evidence="1">Uncharacterized protein</fullName>
    </submittedName>
</protein>
<comment type="caution">
    <text evidence="1">The sequence shown here is derived from an EMBL/GenBank/DDBJ whole genome shotgun (WGS) entry which is preliminary data.</text>
</comment>
<dbReference type="AlphaFoldDB" id="A0A5B7HDI0"/>
<dbReference type="Proteomes" id="UP000324222">
    <property type="component" value="Unassembled WGS sequence"/>
</dbReference>
<sequence>MKRRLESMYEYLEQSDVLLKVVSASRDWQRSPETMFSELRELVNRVSHAWHPLRPADESTARQTRWECRPAKH</sequence>
<reference evidence="1 2" key="1">
    <citation type="submission" date="2019-05" db="EMBL/GenBank/DDBJ databases">
        <title>Another draft genome of Portunus trituberculatus and its Hox gene families provides insights of decapod evolution.</title>
        <authorList>
            <person name="Jeong J.-H."/>
            <person name="Song I."/>
            <person name="Kim S."/>
            <person name="Choi T."/>
            <person name="Kim D."/>
            <person name="Ryu S."/>
            <person name="Kim W."/>
        </authorList>
    </citation>
    <scope>NUCLEOTIDE SEQUENCE [LARGE SCALE GENOMIC DNA]</scope>
    <source>
        <tissue evidence="1">Muscle</tissue>
    </source>
</reference>
<gene>
    <name evidence="1" type="ORF">E2C01_065070</name>
</gene>
<evidence type="ECO:0000313" key="1">
    <source>
        <dbReference type="EMBL" id="MPC70811.1"/>
    </source>
</evidence>
<dbReference type="EMBL" id="VSRR010031754">
    <property type="protein sequence ID" value="MPC70811.1"/>
    <property type="molecule type" value="Genomic_DNA"/>
</dbReference>
<evidence type="ECO:0000313" key="2">
    <source>
        <dbReference type="Proteomes" id="UP000324222"/>
    </source>
</evidence>
<keyword evidence="2" id="KW-1185">Reference proteome</keyword>
<name>A0A5B7HDI0_PORTR</name>
<organism evidence="1 2">
    <name type="scientific">Portunus trituberculatus</name>
    <name type="common">Swimming crab</name>
    <name type="synonym">Neptunus trituberculatus</name>
    <dbReference type="NCBI Taxonomy" id="210409"/>
    <lineage>
        <taxon>Eukaryota</taxon>
        <taxon>Metazoa</taxon>
        <taxon>Ecdysozoa</taxon>
        <taxon>Arthropoda</taxon>
        <taxon>Crustacea</taxon>
        <taxon>Multicrustacea</taxon>
        <taxon>Malacostraca</taxon>
        <taxon>Eumalacostraca</taxon>
        <taxon>Eucarida</taxon>
        <taxon>Decapoda</taxon>
        <taxon>Pleocyemata</taxon>
        <taxon>Brachyura</taxon>
        <taxon>Eubrachyura</taxon>
        <taxon>Portunoidea</taxon>
        <taxon>Portunidae</taxon>
        <taxon>Portuninae</taxon>
        <taxon>Portunus</taxon>
    </lineage>
</organism>